<evidence type="ECO:0000313" key="3">
    <source>
        <dbReference type="Proteomes" id="UP000228952"/>
    </source>
</evidence>
<feature type="transmembrane region" description="Helical" evidence="1">
    <location>
        <begin position="12"/>
        <end position="29"/>
    </location>
</feature>
<dbReference type="Proteomes" id="UP000228952">
    <property type="component" value="Unassembled WGS sequence"/>
</dbReference>
<sequence>MSYFVLRDGTIIEKIIVSAVIVVFFLAIFQNKLQLPTVVFGVLFGVVFTLSCIRTILSISSMISSTISPAMQVAQEQSEIMKSKGMVVTGEKLHKEVHEEMSKKIEKEKQL</sequence>
<gene>
    <name evidence="2" type="ORF">COX64_03520</name>
</gene>
<comment type="caution">
    <text evidence="2">The sequence shown here is derived from an EMBL/GenBank/DDBJ whole genome shotgun (WGS) entry which is preliminary data.</text>
</comment>
<keyword evidence="1" id="KW-1133">Transmembrane helix</keyword>
<proteinExistence type="predicted"/>
<organism evidence="2 3">
    <name type="scientific">Candidatus Dojkabacteria bacterium CG_4_10_14_0_2_um_filter_Dojkabacteria_WS6_41_15</name>
    <dbReference type="NCBI Taxonomy" id="2014249"/>
    <lineage>
        <taxon>Bacteria</taxon>
        <taxon>Candidatus Dojkabacteria</taxon>
    </lineage>
</organism>
<evidence type="ECO:0000256" key="1">
    <source>
        <dbReference type="SAM" id="Phobius"/>
    </source>
</evidence>
<feature type="transmembrane region" description="Helical" evidence="1">
    <location>
        <begin position="35"/>
        <end position="57"/>
    </location>
</feature>
<keyword evidence="1" id="KW-0472">Membrane</keyword>
<keyword evidence="1" id="KW-0812">Transmembrane</keyword>
<reference evidence="3" key="1">
    <citation type="submission" date="2017-09" db="EMBL/GenBank/DDBJ databases">
        <title>Depth-based differentiation of microbial function through sediment-hosted aquifers and enrichment of novel symbionts in the deep terrestrial subsurface.</title>
        <authorList>
            <person name="Probst A.J."/>
            <person name="Ladd B."/>
            <person name="Jarett J.K."/>
            <person name="Geller-Mcgrath D.E."/>
            <person name="Sieber C.M.K."/>
            <person name="Emerson J.B."/>
            <person name="Anantharaman K."/>
            <person name="Thomas B.C."/>
            <person name="Malmstrom R."/>
            <person name="Stieglmeier M."/>
            <person name="Klingl A."/>
            <person name="Woyke T."/>
            <person name="Ryan C.M."/>
            <person name="Banfield J.F."/>
        </authorList>
    </citation>
    <scope>NUCLEOTIDE SEQUENCE [LARGE SCALE GENOMIC DNA]</scope>
</reference>
<dbReference type="AlphaFoldDB" id="A0A2M7W1E5"/>
<protein>
    <submittedName>
        <fullName evidence="2">Uncharacterized protein</fullName>
    </submittedName>
</protein>
<evidence type="ECO:0000313" key="2">
    <source>
        <dbReference type="EMBL" id="PJA13327.1"/>
    </source>
</evidence>
<accession>A0A2M7W1E5</accession>
<dbReference type="EMBL" id="PFQB01000090">
    <property type="protein sequence ID" value="PJA13327.1"/>
    <property type="molecule type" value="Genomic_DNA"/>
</dbReference>
<name>A0A2M7W1E5_9BACT</name>